<evidence type="ECO:0000256" key="7">
    <source>
        <dbReference type="ARBA" id="ARBA00074306"/>
    </source>
</evidence>
<dbReference type="SUPFAM" id="SSF55874">
    <property type="entry name" value="ATPase domain of HSP90 chaperone/DNA topoisomerase II/histidine kinase"/>
    <property type="match status" value="1"/>
</dbReference>
<dbReference type="PROSITE" id="PS50110">
    <property type="entry name" value="RESPONSE_REGULATORY"/>
    <property type="match status" value="1"/>
</dbReference>
<comment type="catalytic activity">
    <reaction evidence="1">
        <text>ATP + protein L-histidine = ADP + protein N-phospho-L-histidine.</text>
        <dbReference type="EC" id="2.7.13.3"/>
    </reaction>
</comment>
<dbReference type="InterPro" id="IPR001610">
    <property type="entry name" value="PAC"/>
</dbReference>
<feature type="domain" description="PAC" evidence="13">
    <location>
        <begin position="688"/>
        <end position="740"/>
    </location>
</feature>
<dbReference type="InterPro" id="IPR011006">
    <property type="entry name" value="CheY-like_superfamily"/>
</dbReference>
<protein>
    <recommendedName>
        <fullName evidence="7">Circadian input-output histidine kinase CikA</fullName>
        <ecNumber evidence="3">2.7.13.3</ecNumber>
    </recommendedName>
</protein>
<keyword evidence="10" id="KW-1133">Transmembrane helix</keyword>
<dbReference type="SMART" id="SM00086">
    <property type="entry name" value="PAC"/>
    <property type="match status" value="1"/>
</dbReference>
<evidence type="ECO:0000259" key="12">
    <source>
        <dbReference type="PROSITE" id="PS50110"/>
    </source>
</evidence>
<dbReference type="Pfam" id="PF08447">
    <property type="entry name" value="PAS_3"/>
    <property type="match status" value="1"/>
</dbReference>
<evidence type="ECO:0000256" key="3">
    <source>
        <dbReference type="ARBA" id="ARBA00012438"/>
    </source>
</evidence>
<dbReference type="Gene3D" id="3.30.565.10">
    <property type="entry name" value="Histidine kinase-like ATPase, C-terminal domain"/>
    <property type="match status" value="1"/>
</dbReference>
<dbReference type="CDD" id="cd16922">
    <property type="entry name" value="HATPase_EvgS-ArcB-TorS-like"/>
    <property type="match status" value="1"/>
</dbReference>
<accession>A0A1M6CGY9</accession>
<dbReference type="AlphaFoldDB" id="A0A1M6CGY9"/>
<dbReference type="SMART" id="SM00388">
    <property type="entry name" value="HisKA"/>
    <property type="match status" value="1"/>
</dbReference>
<dbReference type="PANTHER" id="PTHR45339:SF1">
    <property type="entry name" value="HYBRID SIGNAL TRANSDUCTION HISTIDINE KINASE J"/>
    <property type="match status" value="1"/>
</dbReference>
<keyword evidence="10" id="KW-0472">Membrane</keyword>
<dbReference type="GO" id="GO:0000155">
    <property type="term" value="F:phosphorelay sensor kinase activity"/>
    <property type="evidence" value="ECO:0007669"/>
    <property type="project" value="InterPro"/>
</dbReference>
<evidence type="ECO:0000256" key="4">
    <source>
        <dbReference type="ARBA" id="ARBA00022553"/>
    </source>
</evidence>
<dbReference type="Pfam" id="PF00512">
    <property type="entry name" value="HisKA"/>
    <property type="match status" value="1"/>
</dbReference>
<organism evidence="14 15">
    <name type="scientific">Anaerovibrio lipolyticus DSM 3074</name>
    <dbReference type="NCBI Taxonomy" id="1120997"/>
    <lineage>
        <taxon>Bacteria</taxon>
        <taxon>Bacillati</taxon>
        <taxon>Bacillota</taxon>
        <taxon>Negativicutes</taxon>
        <taxon>Selenomonadales</taxon>
        <taxon>Selenomonadaceae</taxon>
        <taxon>Anaerovibrio</taxon>
    </lineage>
</organism>
<evidence type="ECO:0000313" key="14">
    <source>
        <dbReference type="EMBL" id="SHI60295.1"/>
    </source>
</evidence>
<dbReference type="Gene3D" id="3.40.50.2300">
    <property type="match status" value="1"/>
</dbReference>
<dbReference type="InterPro" id="IPR001789">
    <property type="entry name" value="Sig_transdc_resp-reg_receiver"/>
</dbReference>
<dbReference type="Gene3D" id="1.10.287.130">
    <property type="match status" value="1"/>
</dbReference>
<dbReference type="PANTHER" id="PTHR45339">
    <property type="entry name" value="HYBRID SIGNAL TRANSDUCTION HISTIDINE KINASE J"/>
    <property type="match status" value="1"/>
</dbReference>
<dbReference type="Proteomes" id="UP000191240">
    <property type="component" value="Unassembled WGS sequence"/>
</dbReference>
<comment type="similarity">
    <text evidence="2">In the N-terminal section; belongs to the phytochrome family.</text>
</comment>
<dbReference type="PROSITE" id="PS50113">
    <property type="entry name" value="PAC"/>
    <property type="match status" value="1"/>
</dbReference>
<dbReference type="InterPro" id="IPR000014">
    <property type="entry name" value="PAS"/>
</dbReference>
<evidence type="ECO:0000259" key="13">
    <source>
        <dbReference type="PROSITE" id="PS50113"/>
    </source>
</evidence>
<dbReference type="SUPFAM" id="SSF55785">
    <property type="entry name" value="PYP-like sensor domain (PAS domain)"/>
    <property type="match status" value="1"/>
</dbReference>
<dbReference type="Pfam" id="PF00072">
    <property type="entry name" value="Response_reg"/>
    <property type="match status" value="1"/>
</dbReference>
<dbReference type="InterPro" id="IPR000700">
    <property type="entry name" value="PAS-assoc_C"/>
</dbReference>
<dbReference type="CDD" id="cd00082">
    <property type="entry name" value="HisKA"/>
    <property type="match status" value="1"/>
</dbReference>
<dbReference type="InterPro" id="IPR001638">
    <property type="entry name" value="Solute-binding_3/MltF_N"/>
</dbReference>
<dbReference type="InterPro" id="IPR003661">
    <property type="entry name" value="HisK_dim/P_dom"/>
</dbReference>
<dbReference type="PROSITE" id="PS50109">
    <property type="entry name" value="HIS_KIN"/>
    <property type="match status" value="1"/>
</dbReference>
<dbReference type="EMBL" id="FQYW01000008">
    <property type="protein sequence ID" value="SHI60295.1"/>
    <property type="molecule type" value="Genomic_DNA"/>
</dbReference>
<sequence>MIKVIEMMKRFLFICVFLLLSVFTGCSPQPVEVSPTDMDSGAPLTGKVVKVGYFSDGNFMGGASQGAVKSGYGYEYLQAVANYTGWRYEYVYGSWSELYKKLLSGEIDLMTDVSYTPERAGLINYPKDGMGREIYYIAVKTDNNQIDSMDLSTFNGKKIGVEEKSVQIKYLEDWIEKNNIDCEIVPMGSGTDNKIKALMEGKIDALVRTHFRGKVNGISNIVLLGDSDYYLVTAPKRTDLLEELNLAQPKIMASHPYFWNDMEYKHFKDAMMDSRLSPDDREWLNNKKYLRIGYFSRHLPLCARGTNGDAPQGVITTVMNDICKNIEVDPSIITYVPFDDSDSLKNAVIWGDVDAAFGFYKDLWWAEKVGLSQTNDIFTIGLRLIIREDFDVNDIKRIAIAKNKPSPTSIMLAGIFNGDYEYVYYESEADCYEAVKRGKVDATISNEYLARKFLQKNNAYRGLKEVDTFSDAGVCLSVNRNNSHLLSIFERGIVNLDQQKIDKEISANVFSLVRSNLHDLLLDYWWILVILGVVFLLILVNMYILNRSRQRISKVNQVLREQTNQLKVANDELIMANEHQVYANEELLAKNDEVKELLDKQHKAITIIENNHEALKSANWIIEFDPVGNVDNVNWSDGLRHILGYTDTNDFPDTLEAVVGLIHPEDRLEGGKYIWEILRVNDENINIVDHEIRIKTTDRDYVWFRAYARLNRRSDGTPLRLYGVLQDISDYKNMIAQKDEALLKAQQANQAKSIFLNNMSHDIRTPMNGIMGYTALAEENLSNSAEVKTYLEKIKLVSKHLLSLINDVLDMSRIESGRIELEPQPTNLISLVDELKSILQSDVEAKKLQFQVDTNGIMDDTVLCDRLRLKQVLLNLLSNAVKFTPVGGLVSIKLFQKPASDANRSTFEFHVEDTGIGIEKEFIDKLFVPFERARNTTVSGIQGTGLGMSITKSIVDIMGGTITVDSEPNKGTKFIVSVEFKTIMHQDADVTVRTKDKYDFTGKSVLLVEDNMINQEIANALLEGVNFKVDVAGNGSEALEKMKKARDGQYDVILMDIQMPVMDGYEATEAIRALDSDYCKKVPIIAMTANVFAEDKLKAMNAGMNGHVGKPIDTRELFSTLKSMLTN</sequence>
<feature type="domain" description="Response regulatory" evidence="12">
    <location>
        <begin position="1004"/>
        <end position="1125"/>
    </location>
</feature>
<evidence type="ECO:0000256" key="2">
    <source>
        <dbReference type="ARBA" id="ARBA00006402"/>
    </source>
</evidence>
<dbReference type="FunFam" id="3.30.565.10:FF:000010">
    <property type="entry name" value="Sensor histidine kinase RcsC"/>
    <property type="match status" value="1"/>
</dbReference>
<dbReference type="PRINTS" id="PR00344">
    <property type="entry name" value="BCTRLSENSOR"/>
</dbReference>
<dbReference type="EC" id="2.7.13.3" evidence="3"/>
<evidence type="ECO:0000256" key="6">
    <source>
        <dbReference type="ARBA" id="ARBA00023012"/>
    </source>
</evidence>
<dbReference type="Pfam" id="PF00497">
    <property type="entry name" value="SBP_bac_3"/>
    <property type="match status" value="1"/>
</dbReference>
<dbReference type="InterPro" id="IPR013655">
    <property type="entry name" value="PAS_fold_3"/>
</dbReference>
<feature type="transmembrane region" description="Helical" evidence="10">
    <location>
        <begin position="524"/>
        <end position="545"/>
    </location>
</feature>
<dbReference type="Gene3D" id="3.30.450.20">
    <property type="entry name" value="PAS domain"/>
    <property type="match status" value="1"/>
</dbReference>
<dbReference type="InterPro" id="IPR005467">
    <property type="entry name" value="His_kinase_dom"/>
</dbReference>
<keyword evidence="5" id="KW-0808">Transferase</keyword>
<dbReference type="InterPro" id="IPR035965">
    <property type="entry name" value="PAS-like_dom_sf"/>
</dbReference>
<dbReference type="InterPro" id="IPR036890">
    <property type="entry name" value="HATPase_C_sf"/>
</dbReference>
<dbReference type="SUPFAM" id="SSF53850">
    <property type="entry name" value="Periplasmic binding protein-like II"/>
    <property type="match status" value="2"/>
</dbReference>
<evidence type="ECO:0000256" key="1">
    <source>
        <dbReference type="ARBA" id="ARBA00000085"/>
    </source>
</evidence>
<keyword evidence="10" id="KW-0812">Transmembrane</keyword>
<gene>
    <name evidence="14" type="ORF">SAMN02745671_01107</name>
</gene>
<feature type="coiled-coil region" evidence="9">
    <location>
        <begin position="545"/>
        <end position="604"/>
    </location>
</feature>
<evidence type="ECO:0000256" key="8">
    <source>
        <dbReference type="PROSITE-ProRule" id="PRU00169"/>
    </source>
</evidence>
<keyword evidence="4 8" id="KW-0597">Phosphoprotein</keyword>
<dbReference type="SMART" id="SM00448">
    <property type="entry name" value="REC"/>
    <property type="match status" value="1"/>
</dbReference>
<evidence type="ECO:0000256" key="9">
    <source>
        <dbReference type="SAM" id="Coils"/>
    </source>
</evidence>
<name>A0A1M6CGY9_9FIRM</name>
<evidence type="ECO:0000256" key="5">
    <source>
        <dbReference type="ARBA" id="ARBA00022777"/>
    </source>
</evidence>
<dbReference type="SUPFAM" id="SSF47384">
    <property type="entry name" value="Homodimeric domain of signal transducing histidine kinase"/>
    <property type="match status" value="1"/>
</dbReference>
<evidence type="ECO:0000256" key="10">
    <source>
        <dbReference type="SAM" id="Phobius"/>
    </source>
</evidence>
<proteinExistence type="inferred from homology"/>
<feature type="domain" description="Histidine kinase" evidence="11">
    <location>
        <begin position="758"/>
        <end position="982"/>
    </location>
</feature>
<dbReference type="Pfam" id="PF02518">
    <property type="entry name" value="HATPase_c"/>
    <property type="match status" value="1"/>
</dbReference>
<keyword evidence="5" id="KW-0418">Kinase</keyword>
<evidence type="ECO:0000259" key="11">
    <source>
        <dbReference type="PROSITE" id="PS50109"/>
    </source>
</evidence>
<dbReference type="PROSITE" id="PS51257">
    <property type="entry name" value="PROKAR_LIPOPROTEIN"/>
    <property type="match status" value="1"/>
</dbReference>
<dbReference type="CDD" id="cd00130">
    <property type="entry name" value="PAS"/>
    <property type="match status" value="1"/>
</dbReference>
<dbReference type="InterPro" id="IPR036097">
    <property type="entry name" value="HisK_dim/P_sf"/>
</dbReference>
<dbReference type="Gene3D" id="3.40.190.10">
    <property type="entry name" value="Periplasmic binding protein-like II"/>
    <property type="match status" value="4"/>
</dbReference>
<keyword evidence="9" id="KW-0175">Coiled coil</keyword>
<dbReference type="SMART" id="SM00062">
    <property type="entry name" value="PBPb"/>
    <property type="match status" value="2"/>
</dbReference>
<dbReference type="InterPro" id="IPR004358">
    <property type="entry name" value="Sig_transdc_His_kin-like_C"/>
</dbReference>
<reference evidence="14 15" key="1">
    <citation type="submission" date="2016-11" db="EMBL/GenBank/DDBJ databases">
        <authorList>
            <person name="Jaros S."/>
            <person name="Januszkiewicz K."/>
            <person name="Wedrychowicz H."/>
        </authorList>
    </citation>
    <scope>NUCLEOTIDE SEQUENCE [LARGE SCALE GENOMIC DNA]</scope>
    <source>
        <strain evidence="14 15">DSM 3074</strain>
    </source>
</reference>
<dbReference type="SMART" id="SM00387">
    <property type="entry name" value="HATPase_c"/>
    <property type="match status" value="1"/>
</dbReference>
<feature type="modified residue" description="4-aspartylphosphate" evidence="8">
    <location>
        <position position="1056"/>
    </location>
</feature>
<dbReference type="InterPro" id="IPR003594">
    <property type="entry name" value="HATPase_dom"/>
</dbReference>
<evidence type="ECO:0000313" key="15">
    <source>
        <dbReference type="Proteomes" id="UP000191240"/>
    </source>
</evidence>
<keyword evidence="6" id="KW-0902">Two-component regulatory system</keyword>
<dbReference type="CDD" id="cd17546">
    <property type="entry name" value="REC_hyHK_CKI1_RcsC-like"/>
    <property type="match status" value="1"/>
</dbReference>
<dbReference type="SUPFAM" id="SSF52172">
    <property type="entry name" value="CheY-like"/>
    <property type="match status" value="1"/>
</dbReference>